<dbReference type="Proteomes" id="UP000037460">
    <property type="component" value="Unassembled WGS sequence"/>
</dbReference>
<dbReference type="Pfam" id="PF00271">
    <property type="entry name" value="Helicase_C"/>
    <property type="match status" value="1"/>
</dbReference>
<dbReference type="InterPro" id="IPR049730">
    <property type="entry name" value="SNF2/RAD54-like_C"/>
</dbReference>
<gene>
    <name evidence="4" type="ORF">Ctob_009540</name>
</gene>
<dbReference type="GO" id="GO:0006281">
    <property type="term" value="P:DNA repair"/>
    <property type="evidence" value="ECO:0007669"/>
    <property type="project" value="TreeGrafter"/>
</dbReference>
<comment type="caution">
    <text evidence="4">The sequence shown here is derived from an EMBL/GenBank/DDBJ whole genome shotgun (WGS) entry which is preliminary data.</text>
</comment>
<evidence type="ECO:0000256" key="2">
    <source>
        <dbReference type="SAM" id="Phobius"/>
    </source>
</evidence>
<dbReference type="EMBL" id="JWZX01000623">
    <property type="protein sequence ID" value="KOO36139.1"/>
    <property type="molecule type" value="Genomic_DNA"/>
</dbReference>
<dbReference type="Gene3D" id="3.40.50.300">
    <property type="entry name" value="P-loop containing nucleotide triphosphate hydrolases"/>
    <property type="match status" value="1"/>
</dbReference>
<proteinExistence type="predicted"/>
<dbReference type="PANTHER" id="PTHR45766">
    <property type="entry name" value="DNA ANNEALING HELICASE AND ENDONUCLEASE ZRANB3 FAMILY MEMBER"/>
    <property type="match status" value="1"/>
</dbReference>
<evidence type="ECO:0000259" key="3">
    <source>
        <dbReference type="PROSITE" id="PS51194"/>
    </source>
</evidence>
<keyword evidence="2" id="KW-0472">Membrane</keyword>
<keyword evidence="1" id="KW-0378">Hydrolase</keyword>
<dbReference type="AlphaFoldDB" id="A0A0M0KBH9"/>
<keyword evidence="2" id="KW-0812">Transmembrane</keyword>
<name>A0A0M0KBH9_9EUKA</name>
<dbReference type="CDD" id="cd18793">
    <property type="entry name" value="SF2_C_SNF"/>
    <property type="match status" value="1"/>
</dbReference>
<dbReference type="SUPFAM" id="SSF52540">
    <property type="entry name" value="P-loop containing nucleoside triphosphate hydrolases"/>
    <property type="match status" value="1"/>
</dbReference>
<feature type="domain" description="Helicase C-terminal" evidence="3">
    <location>
        <begin position="16"/>
        <end position="147"/>
    </location>
</feature>
<dbReference type="SMART" id="SM00490">
    <property type="entry name" value="HELICc"/>
    <property type="match status" value="1"/>
</dbReference>
<dbReference type="InterPro" id="IPR027417">
    <property type="entry name" value="P-loop_NTPase"/>
</dbReference>
<evidence type="ECO:0000256" key="1">
    <source>
        <dbReference type="ARBA" id="ARBA00022801"/>
    </source>
</evidence>
<evidence type="ECO:0000313" key="4">
    <source>
        <dbReference type="EMBL" id="KOO36139.1"/>
    </source>
</evidence>
<organism evidence="4 5">
    <name type="scientific">Chrysochromulina tobinii</name>
    <dbReference type="NCBI Taxonomy" id="1460289"/>
    <lineage>
        <taxon>Eukaryota</taxon>
        <taxon>Haptista</taxon>
        <taxon>Haptophyta</taxon>
        <taxon>Prymnesiophyceae</taxon>
        <taxon>Prymnesiales</taxon>
        <taxon>Chrysochromulinaceae</taxon>
        <taxon>Chrysochromulina</taxon>
    </lineage>
</organism>
<keyword evidence="2" id="KW-1133">Transmembrane helix</keyword>
<protein>
    <submittedName>
        <fullName evidence="4">Protein isoform b</fullName>
    </submittedName>
</protein>
<feature type="transmembrane region" description="Helical" evidence="2">
    <location>
        <begin position="87"/>
        <end position="110"/>
    </location>
</feature>
<sequence length="147" mass="15444">MLTEVCGLTGEAKVNGVVQHVLTTLEASPEVKLLLFGHHQAVLDALEAALLEKAKVVGGLVRIDGRTPTEHRQPLVDRFQSESSVRVALLSINAAGVGLTLTAASLVIFAELSWNVAFLLQVTGCHGRSARVPTCVPRSASGVPVTS</sequence>
<dbReference type="InterPro" id="IPR001650">
    <property type="entry name" value="Helicase_C-like"/>
</dbReference>
<dbReference type="GO" id="GO:0031297">
    <property type="term" value="P:replication fork processing"/>
    <property type="evidence" value="ECO:0007669"/>
    <property type="project" value="TreeGrafter"/>
</dbReference>
<evidence type="ECO:0000313" key="5">
    <source>
        <dbReference type="Proteomes" id="UP000037460"/>
    </source>
</evidence>
<reference evidence="5" key="1">
    <citation type="journal article" date="2015" name="PLoS Genet.">
        <title>Genome Sequence and Transcriptome Analyses of Chrysochromulina tobin: Metabolic Tools for Enhanced Algal Fitness in the Prominent Order Prymnesiales (Haptophyceae).</title>
        <authorList>
            <person name="Hovde B.T."/>
            <person name="Deodato C.R."/>
            <person name="Hunsperger H.M."/>
            <person name="Ryken S.A."/>
            <person name="Yost W."/>
            <person name="Jha R.K."/>
            <person name="Patterson J."/>
            <person name="Monnat R.J. Jr."/>
            <person name="Barlow S.B."/>
            <person name="Starkenburg S.R."/>
            <person name="Cattolico R.A."/>
        </authorList>
    </citation>
    <scope>NUCLEOTIDE SEQUENCE</scope>
    <source>
        <strain evidence="5">CCMP291</strain>
    </source>
</reference>
<dbReference type="PANTHER" id="PTHR45766:SF6">
    <property type="entry name" value="SWI_SNF-RELATED MATRIX-ASSOCIATED ACTIN-DEPENDENT REGULATOR OF CHROMATIN SUBFAMILY A-LIKE PROTEIN 1"/>
    <property type="match status" value="1"/>
</dbReference>
<dbReference type="OrthoDB" id="2801544at2759"/>
<dbReference type="PROSITE" id="PS51194">
    <property type="entry name" value="HELICASE_CTER"/>
    <property type="match status" value="1"/>
</dbReference>
<dbReference type="GO" id="GO:0016787">
    <property type="term" value="F:hydrolase activity"/>
    <property type="evidence" value="ECO:0007669"/>
    <property type="project" value="UniProtKB-KW"/>
</dbReference>
<keyword evidence="5" id="KW-1185">Reference proteome</keyword>
<dbReference type="GO" id="GO:0043596">
    <property type="term" value="C:nuclear replication fork"/>
    <property type="evidence" value="ECO:0007669"/>
    <property type="project" value="TreeGrafter"/>
</dbReference>
<accession>A0A0M0KBH9</accession>